<keyword evidence="2" id="KW-0843">Virulence</keyword>
<feature type="domain" description="LysM" evidence="3">
    <location>
        <begin position="320"/>
        <end position="366"/>
    </location>
</feature>
<evidence type="ECO:0000313" key="5">
    <source>
        <dbReference type="Proteomes" id="UP001219525"/>
    </source>
</evidence>
<dbReference type="PANTHER" id="PTHR34997:SF1">
    <property type="entry name" value="PEPTIDOGLYCAN-BINDING LYSIN DOMAIN"/>
    <property type="match status" value="1"/>
</dbReference>
<sequence>MPELIIDSNFTATTDTTTTGFTIYTQDTLPTNPVPSSACRTALSANIACNSTVATMGYAPTLAVDYILAPYSTQCLKDPSSGDYCTDVLTSYNATMGIPSLTSAQACSYCVLALMNTTLMNPTSFSLAVENLYDTTAQGCGLPAFNTSLATSPIVSPPPPSGVNSTSSVSANCALLGRNVTVYSNSTCAAISAQYSVSLYDVASSNSLPQSQSGCNILAGTTICLPQTCTTYTIAVNDTCAGVAAKSNVTSVQLITYNPDLGSSCQNIGLEVGNQICVTPHGGFPSVSVSTTPNLPSQTATTVAPLPSPTAPGSTAACGEWAPAVAGDFCSTFALRYQVTLADLYAMNPEIDANCTNLLAAFYYCVEPYPPFSSVNTTALPTATNYTSIGTFSYPLPTPTATTVFETFTPAGVPAPTNVASGTRTAGCSYFYTIQSGDTIDSVANASAMTTDQLLTWNTELATALPAVGEAICILFPTGNYTLPVADPPTNVSPFATTACSDFYTAVANDSCTTIAARQDITSDQFLALNPGLECSGLLVGVAYCDFGLTPPKAGHTAPSGLPINIASGTLSNCTSYYTVVSGDSCGAIESKFGISLTNILAWNPWLTSSCDLEVGENVCVAGLASTGPTGPPSNIASGTLTNCTTYYTIVSGDTCTAVDQKYDIALQDLLRWNTALTSACMTIQLGEAYCVAGGGDVCTDVYTVSFLATHATFSADRCWQVVSGDSCGAIESKFGVTSAQILAWNPWLTSACDIEVGQNLCVN</sequence>
<gene>
    <name evidence="4" type="ORF">GGX14DRAFT_369692</name>
</gene>
<dbReference type="CDD" id="cd00118">
    <property type="entry name" value="LysM"/>
    <property type="match status" value="7"/>
</dbReference>
<comment type="caution">
    <text evidence="4">The sequence shown here is derived from an EMBL/GenBank/DDBJ whole genome shotgun (WGS) entry which is preliminary data.</text>
</comment>
<name>A0AAD6Y7E6_9AGAR</name>
<feature type="domain" description="LysM" evidence="3">
    <location>
        <begin position="646"/>
        <end position="692"/>
    </location>
</feature>
<dbReference type="PROSITE" id="PS51782">
    <property type="entry name" value="LYSM"/>
    <property type="match status" value="8"/>
</dbReference>
<evidence type="ECO:0000256" key="1">
    <source>
        <dbReference type="ARBA" id="ARBA00022669"/>
    </source>
</evidence>
<feature type="domain" description="LysM" evidence="3">
    <location>
        <begin position="718"/>
        <end position="763"/>
    </location>
</feature>
<evidence type="ECO:0000256" key="2">
    <source>
        <dbReference type="ARBA" id="ARBA00023026"/>
    </source>
</evidence>
<dbReference type="InterPro" id="IPR052210">
    <property type="entry name" value="LysM1-like"/>
</dbReference>
<dbReference type="SMART" id="SM00257">
    <property type="entry name" value="LysM"/>
    <property type="match status" value="8"/>
</dbReference>
<evidence type="ECO:0000313" key="4">
    <source>
        <dbReference type="EMBL" id="KAJ7203386.1"/>
    </source>
</evidence>
<proteinExistence type="predicted"/>
<reference evidence="4" key="1">
    <citation type="submission" date="2023-03" db="EMBL/GenBank/DDBJ databases">
        <title>Massive genome expansion in bonnet fungi (Mycena s.s.) driven by repeated elements and novel gene families across ecological guilds.</title>
        <authorList>
            <consortium name="Lawrence Berkeley National Laboratory"/>
            <person name="Harder C.B."/>
            <person name="Miyauchi S."/>
            <person name="Viragh M."/>
            <person name="Kuo A."/>
            <person name="Thoen E."/>
            <person name="Andreopoulos B."/>
            <person name="Lu D."/>
            <person name="Skrede I."/>
            <person name="Drula E."/>
            <person name="Henrissat B."/>
            <person name="Morin E."/>
            <person name="Kohler A."/>
            <person name="Barry K."/>
            <person name="LaButti K."/>
            <person name="Morin E."/>
            <person name="Salamov A."/>
            <person name="Lipzen A."/>
            <person name="Mereny Z."/>
            <person name="Hegedus B."/>
            <person name="Baldrian P."/>
            <person name="Stursova M."/>
            <person name="Weitz H."/>
            <person name="Taylor A."/>
            <person name="Grigoriev I.V."/>
            <person name="Nagy L.G."/>
            <person name="Martin F."/>
            <person name="Kauserud H."/>
        </authorList>
    </citation>
    <scope>NUCLEOTIDE SEQUENCE</scope>
    <source>
        <strain evidence="4">9144</strain>
    </source>
</reference>
<feature type="domain" description="LysM" evidence="3">
    <location>
        <begin position="576"/>
        <end position="621"/>
    </location>
</feature>
<evidence type="ECO:0000259" key="3">
    <source>
        <dbReference type="PROSITE" id="PS51782"/>
    </source>
</evidence>
<dbReference type="GO" id="GO:0008061">
    <property type="term" value="F:chitin binding"/>
    <property type="evidence" value="ECO:0007669"/>
    <property type="project" value="UniProtKB-KW"/>
</dbReference>
<dbReference type="Pfam" id="PF01476">
    <property type="entry name" value="LysM"/>
    <property type="match status" value="8"/>
</dbReference>
<dbReference type="Gene3D" id="3.10.350.10">
    <property type="entry name" value="LysM domain"/>
    <property type="match status" value="7"/>
</dbReference>
<dbReference type="AlphaFoldDB" id="A0AAD6Y7E6"/>
<keyword evidence="5" id="KW-1185">Reference proteome</keyword>
<accession>A0AAD6Y7E6</accession>
<feature type="domain" description="LysM" evidence="3">
    <location>
        <begin position="430"/>
        <end position="474"/>
    </location>
</feature>
<dbReference type="InterPro" id="IPR018392">
    <property type="entry name" value="LysM"/>
</dbReference>
<organism evidence="4 5">
    <name type="scientific">Mycena pura</name>
    <dbReference type="NCBI Taxonomy" id="153505"/>
    <lineage>
        <taxon>Eukaryota</taxon>
        <taxon>Fungi</taxon>
        <taxon>Dikarya</taxon>
        <taxon>Basidiomycota</taxon>
        <taxon>Agaricomycotina</taxon>
        <taxon>Agaricomycetes</taxon>
        <taxon>Agaricomycetidae</taxon>
        <taxon>Agaricales</taxon>
        <taxon>Marasmiineae</taxon>
        <taxon>Mycenaceae</taxon>
        <taxon>Mycena</taxon>
    </lineage>
</organism>
<dbReference type="InterPro" id="IPR036779">
    <property type="entry name" value="LysM_dom_sf"/>
</dbReference>
<dbReference type="PANTHER" id="PTHR34997">
    <property type="entry name" value="AM15"/>
    <property type="match status" value="1"/>
</dbReference>
<dbReference type="Proteomes" id="UP001219525">
    <property type="component" value="Unassembled WGS sequence"/>
</dbReference>
<feature type="domain" description="LysM" evidence="3">
    <location>
        <begin position="178"/>
        <end position="225"/>
    </location>
</feature>
<feature type="domain" description="LysM" evidence="3">
    <location>
        <begin position="230"/>
        <end position="278"/>
    </location>
</feature>
<protein>
    <recommendedName>
        <fullName evidence="3">LysM domain-containing protein</fullName>
    </recommendedName>
</protein>
<keyword evidence="1" id="KW-0147">Chitin-binding</keyword>
<dbReference type="SUPFAM" id="SSF54106">
    <property type="entry name" value="LysM domain"/>
    <property type="match status" value="5"/>
</dbReference>
<dbReference type="EMBL" id="JARJCW010000051">
    <property type="protein sequence ID" value="KAJ7203386.1"/>
    <property type="molecule type" value="Genomic_DNA"/>
</dbReference>
<feature type="domain" description="LysM" evidence="3">
    <location>
        <begin position="502"/>
        <end position="546"/>
    </location>
</feature>